<dbReference type="Proteomes" id="UP001229421">
    <property type="component" value="Unassembled WGS sequence"/>
</dbReference>
<evidence type="ECO:0000313" key="2">
    <source>
        <dbReference type="Proteomes" id="UP001229421"/>
    </source>
</evidence>
<dbReference type="AlphaFoldDB" id="A0AAD8L3W6"/>
<dbReference type="EMBL" id="JAUHHV010000001">
    <property type="protein sequence ID" value="KAK1434317.1"/>
    <property type="molecule type" value="Genomic_DNA"/>
</dbReference>
<reference evidence="1" key="1">
    <citation type="journal article" date="2023" name="bioRxiv">
        <title>Improved chromosome-level genome assembly for marigold (Tagetes erecta).</title>
        <authorList>
            <person name="Jiang F."/>
            <person name="Yuan L."/>
            <person name="Wang S."/>
            <person name="Wang H."/>
            <person name="Xu D."/>
            <person name="Wang A."/>
            <person name="Fan W."/>
        </authorList>
    </citation>
    <scope>NUCLEOTIDE SEQUENCE</scope>
    <source>
        <strain evidence="1">WSJ</strain>
        <tissue evidence="1">Leaf</tissue>
    </source>
</reference>
<comment type="caution">
    <text evidence="1">The sequence shown here is derived from an EMBL/GenBank/DDBJ whole genome shotgun (WGS) entry which is preliminary data.</text>
</comment>
<gene>
    <name evidence="1" type="ORF">QVD17_00054</name>
</gene>
<name>A0AAD8L3W6_TARER</name>
<keyword evidence="2" id="KW-1185">Reference proteome</keyword>
<protein>
    <submittedName>
        <fullName evidence="1">Uncharacterized protein</fullName>
    </submittedName>
</protein>
<accession>A0AAD8L3W6</accession>
<sequence>MKPYIRLLQHCYHHHIHRVLLCLFDARIVVYTSCLRSDLQFYGRHSSDFEYLHYPYIHVQAAVVCLKKTTMQTLSELPLVSVK</sequence>
<organism evidence="1 2">
    <name type="scientific">Tagetes erecta</name>
    <name type="common">African marigold</name>
    <dbReference type="NCBI Taxonomy" id="13708"/>
    <lineage>
        <taxon>Eukaryota</taxon>
        <taxon>Viridiplantae</taxon>
        <taxon>Streptophyta</taxon>
        <taxon>Embryophyta</taxon>
        <taxon>Tracheophyta</taxon>
        <taxon>Spermatophyta</taxon>
        <taxon>Magnoliopsida</taxon>
        <taxon>eudicotyledons</taxon>
        <taxon>Gunneridae</taxon>
        <taxon>Pentapetalae</taxon>
        <taxon>asterids</taxon>
        <taxon>campanulids</taxon>
        <taxon>Asterales</taxon>
        <taxon>Asteraceae</taxon>
        <taxon>Asteroideae</taxon>
        <taxon>Heliantheae alliance</taxon>
        <taxon>Tageteae</taxon>
        <taxon>Tagetes</taxon>
    </lineage>
</organism>
<evidence type="ECO:0000313" key="1">
    <source>
        <dbReference type="EMBL" id="KAK1434317.1"/>
    </source>
</evidence>
<proteinExistence type="predicted"/>